<dbReference type="EMBL" id="CACTIH010007703">
    <property type="protein sequence ID" value="CAA3017445.1"/>
    <property type="molecule type" value="Genomic_DNA"/>
</dbReference>
<dbReference type="Gramene" id="OE9A040802T1">
    <property type="protein sequence ID" value="OE9A040802C1"/>
    <property type="gene ID" value="OE9A040802"/>
</dbReference>
<proteinExistence type="predicted"/>
<keyword evidence="3" id="KW-1185">Reference proteome</keyword>
<dbReference type="Proteomes" id="UP000594638">
    <property type="component" value="Unassembled WGS sequence"/>
</dbReference>
<evidence type="ECO:0000313" key="2">
    <source>
        <dbReference type="EMBL" id="CAA3017445.1"/>
    </source>
</evidence>
<evidence type="ECO:0000256" key="1">
    <source>
        <dbReference type="SAM" id="Coils"/>
    </source>
</evidence>
<accession>A0A8S0UDF8</accession>
<dbReference type="PANTHER" id="PTHR38377">
    <property type="entry name" value="THREONINE-TRNA LIGASE 2"/>
    <property type="match status" value="1"/>
</dbReference>
<dbReference type="PANTHER" id="PTHR38377:SF1">
    <property type="entry name" value="THREONINE-TRNA LIGASE 2"/>
    <property type="match status" value="1"/>
</dbReference>
<reference evidence="2 3" key="1">
    <citation type="submission" date="2019-12" db="EMBL/GenBank/DDBJ databases">
        <authorList>
            <person name="Alioto T."/>
            <person name="Alioto T."/>
            <person name="Gomez Garrido J."/>
        </authorList>
    </citation>
    <scope>NUCLEOTIDE SEQUENCE [LARGE SCALE GENOMIC DNA]</scope>
</reference>
<dbReference type="OrthoDB" id="2405052at2759"/>
<gene>
    <name evidence="2" type="ORF">OLEA9_A040802</name>
</gene>
<sequence length="103" mass="11764">MAESDNLEATMKPFYQRASEAEDRLARLEAALSEKKESGNEELLKRVSELQSELENVKAEQVAERQKATKELEQLTAENEKLKYRITHLIRAVKEDGSKLSSK</sequence>
<keyword evidence="1" id="KW-0175">Coiled coil</keyword>
<protein>
    <submittedName>
        <fullName evidence="2">Uncharacterized protein</fullName>
    </submittedName>
</protein>
<feature type="coiled-coil region" evidence="1">
    <location>
        <begin position="18"/>
        <end position="92"/>
    </location>
</feature>
<organism evidence="2 3">
    <name type="scientific">Olea europaea subsp. europaea</name>
    <dbReference type="NCBI Taxonomy" id="158383"/>
    <lineage>
        <taxon>Eukaryota</taxon>
        <taxon>Viridiplantae</taxon>
        <taxon>Streptophyta</taxon>
        <taxon>Embryophyta</taxon>
        <taxon>Tracheophyta</taxon>
        <taxon>Spermatophyta</taxon>
        <taxon>Magnoliopsida</taxon>
        <taxon>eudicotyledons</taxon>
        <taxon>Gunneridae</taxon>
        <taxon>Pentapetalae</taxon>
        <taxon>asterids</taxon>
        <taxon>lamiids</taxon>
        <taxon>Lamiales</taxon>
        <taxon>Oleaceae</taxon>
        <taxon>Oleeae</taxon>
        <taxon>Olea</taxon>
    </lineage>
</organism>
<name>A0A8S0UDF8_OLEEU</name>
<dbReference type="AlphaFoldDB" id="A0A8S0UDF8"/>
<evidence type="ECO:0000313" key="3">
    <source>
        <dbReference type="Proteomes" id="UP000594638"/>
    </source>
</evidence>
<comment type="caution">
    <text evidence="2">The sequence shown here is derived from an EMBL/GenBank/DDBJ whole genome shotgun (WGS) entry which is preliminary data.</text>
</comment>